<name>A0ABZ3FMW3_9ACTN</name>
<reference evidence="1 2" key="1">
    <citation type="submission" date="2024-04" db="EMBL/GenBank/DDBJ databases">
        <title>Isolation of an actinomycete strain from pig manure.</title>
        <authorList>
            <person name="Gong T."/>
            <person name="Yu Z."/>
            <person name="An M."/>
            <person name="Wei C."/>
            <person name="Yang W."/>
            <person name="Liu L."/>
        </authorList>
    </citation>
    <scope>NUCLEOTIDE SEQUENCE [LARGE SCALE GENOMIC DNA]</scope>
    <source>
        <strain evidence="1 2">ZF39</strain>
    </source>
</reference>
<sequence>MTDHADPRPVEVAPLKSDGSLAGFLLLRNWPQDTVAWAKLLVLTVRMAAVPGLLPSSTVFRVADGIGADIHPGAVGIIMACGPVAGEGALHAGDLAHPQPPGLLVLHPPASTIAALKGYDTASGCVFLPGLPHLGLDHRAAWVQADREGTITQLVSKGEVDPYSDADTAALASLMAA</sequence>
<protein>
    <submittedName>
        <fullName evidence="1">Peptidase</fullName>
    </submittedName>
</protein>
<dbReference type="EMBL" id="CP154795">
    <property type="protein sequence ID" value="XAN06197.1"/>
    <property type="molecule type" value="Genomic_DNA"/>
</dbReference>
<gene>
    <name evidence="1" type="ORF">AADG42_02365</name>
</gene>
<dbReference type="Proteomes" id="UP001442841">
    <property type="component" value="Chromosome"/>
</dbReference>
<keyword evidence="2" id="KW-1185">Reference proteome</keyword>
<evidence type="ECO:0000313" key="1">
    <source>
        <dbReference type="EMBL" id="XAN06197.1"/>
    </source>
</evidence>
<accession>A0ABZ3FMW3</accession>
<dbReference type="RefSeq" id="WP_425307629.1">
    <property type="nucleotide sequence ID" value="NZ_CP154795.1"/>
</dbReference>
<organism evidence="1 2">
    <name type="scientific">Ammonicoccus fulvus</name>
    <dbReference type="NCBI Taxonomy" id="3138240"/>
    <lineage>
        <taxon>Bacteria</taxon>
        <taxon>Bacillati</taxon>
        <taxon>Actinomycetota</taxon>
        <taxon>Actinomycetes</taxon>
        <taxon>Propionibacteriales</taxon>
        <taxon>Propionibacteriaceae</taxon>
        <taxon>Ammonicoccus</taxon>
    </lineage>
</organism>
<proteinExistence type="predicted"/>
<evidence type="ECO:0000313" key="2">
    <source>
        <dbReference type="Proteomes" id="UP001442841"/>
    </source>
</evidence>